<dbReference type="PANTHER" id="PTHR13878:SF91">
    <property type="entry name" value="FAD BINDING DOMAIN PROTEIN (AFU_ORTHOLOGUE AFUA_6G12070)-RELATED"/>
    <property type="match status" value="1"/>
</dbReference>
<keyword evidence="6" id="KW-1185">Reference proteome</keyword>
<feature type="signal peptide" evidence="3">
    <location>
        <begin position="1"/>
        <end position="17"/>
    </location>
</feature>
<keyword evidence="3" id="KW-0732">Signal</keyword>
<dbReference type="AlphaFoldDB" id="A0A5C3N3I6"/>
<evidence type="ECO:0000313" key="6">
    <source>
        <dbReference type="Proteomes" id="UP000305948"/>
    </source>
</evidence>
<comment type="similarity">
    <text evidence="1">Belongs to the oxygen-dependent FAD-linked oxidoreductase family.</text>
</comment>
<dbReference type="InterPro" id="IPR006094">
    <property type="entry name" value="Oxid_FAD_bind_N"/>
</dbReference>
<dbReference type="STRING" id="5364.A0A5C3N3I6"/>
<dbReference type="InterPro" id="IPR016166">
    <property type="entry name" value="FAD-bd_PCMH"/>
</dbReference>
<feature type="chain" id="PRO_5022753326" evidence="3">
    <location>
        <begin position="18"/>
        <end position="591"/>
    </location>
</feature>
<dbReference type="PANTHER" id="PTHR13878">
    <property type="entry name" value="GULONOLACTONE OXIDASE"/>
    <property type="match status" value="1"/>
</dbReference>
<proteinExistence type="inferred from homology"/>
<dbReference type="InterPro" id="IPR016169">
    <property type="entry name" value="FAD-bd_PCMH_sub2"/>
</dbReference>
<dbReference type="GO" id="GO:0071949">
    <property type="term" value="F:FAD binding"/>
    <property type="evidence" value="ECO:0007669"/>
    <property type="project" value="InterPro"/>
</dbReference>
<name>A0A5C3N3I6_9AGAM</name>
<evidence type="ECO:0000256" key="2">
    <source>
        <dbReference type="ARBA" id="ARBA00023002"/>
    </source>
</evidence>
<dbReference type="Gene3D" id="3.30.465.10">
    <property type="match status" value="1"/>
</dbReference>
<dbReference type="Pfam" id="PF01565">
    <property type="entry name" value="FAD_binding_4"/>
    <property type="match status" value="1"/>
</dbReference>
<protein>
    <submittedName>
        <fullName evidence="5">FAD-binding domain-containing protein</fullName>
    </submittedName>
</protein>
<dbReference type="InterPro" id="IPR050432">
    <property type="entry name" value="FAD-linked_Oxidoreductases_BP"/>
</dbReference>
<dbReference type="Proteomes" id="UP000305948">
    <property type="component" value="Unassembled WGS sequence"/>
</dbReference>
<keyword evidence="2" id="KW-0560">Oxidoreductase</keyword>
<dbReference type="SUPFAM" id="SSF56176">
    <property type="entry name" value="FAD-binding/transporter-associated domain-like"/>
    <property type="match status" value="1"/>
</dbReference>
<gene>
    <name evidence="5" type="ORF">OE88DRAFT_1630854</name>
</gene>
<dbReference type="OrthoDB" id="9983560at2759"/>
<dbReference type="GO" id="GO:0016491">
    <property type="term" value="F:oxidoreductase activity"/>
    <property type="evidence" value="ECO:0007669"/>
    <property type="project" value="UniProtKB-KW"/>
</dbReference>
<feature type="domain" description="FAD-binding PCMH-type" evidence="4">
    <location>
        <begin position="121"/>
        <end position="307"/>
    </location>
</feature>
<sequence>MLRSVLTTLALASLVSSSSTKCKCTYSQSCFPSTAQWNAFGKTLSQPVIQGQLPMNAVCFPDSPVYNEAQCAVVTAHVVDPPFITEQTNALGFVNLEALVVNGSVQYCPRPYSPGETVCDQGRIPKYAVNATSLSDIQKTLAYARLHNLRLVVRNTGHELIGRSGGSQSLELFMHNFKDMTFYDNFVPAGAPHGTQGQSAVTLGAGVQWFEIYAAADARGKFVPGGFSPDGTVGAAGGWLLGGGHSVMSPFYGLGVDNVIQFTAVLPSGQYVTLNQYENPDLFWAFRGGGGPSFGIVVSATYKTHPNPPITAVFYVAEANSQDSYSALLTTWMSMHNQIADAGWSGVWPFLDNSFYLTFFTPGSPPYNAAANSTMEDFFSASRNISGVNVTLAMSKVYPSFQAWNLDNLVNSQYGYGFNWTAGSANTTASSSWLMPRNLTAPGNAKLLGGIFANMSVAVPYMVGGGEVAKVGVDETAVTPAWRTAVSDMTVLPGFVTGGAAGLTVDTLNAMYESAFNQIQPLRELAPPPLGGQYLNEPDMLEVNWQAAYWGDAHYARLLGIKKQIDPSDLLLVKKGVNSEGWDDELLCKTS</sequence>
<organism evidence="5 6">
    <name type="scientific">Heliocybe sulcata</name>
    <dbReference type="NCBI Taxonomy" id="5364"/>
    <lineage>
        <taxon>Eukaryota</taxon>
        <taxon>Fungi</taxon>
        <taxon>Dikarya</taxon>
        <taxon>Basidiomycota</taxon>
        <taxon>Agaricomycotina</taxon>
        <taxon>Agaricomycetes</taxon>
        <taxon>Gloeophyllales</taxon>
        <taxon>Gloeophyllaceae</taxon>
        <taxon>Heliocybe</taxon>
    </lineage>
</organism>
<dbReference type="Pfam" id="PF08031">
    <property type="entry name" value="BBE"/>
    <property type="match status" value="1"/>
</dbReference>
<evidence type="ECO:0000256" key="1">
    <source>
        <dbReference type="ARBA" id="ARBA00005466"/>
    </source>
</evidence>
<evidence type="ECO:0000313" key="5">
    <source>
        <dbReference type="EMBL" id="TFK51006.1"/>
    </source>
</evidence>
<evidence type="ECO:0000259" key="4">
    <source>
        <dbReference type="PROSITE" id="PS51387"/>
    </source>
</evidence>
<evidence type="ECO:0000256" key="3">
    <source>
        <dbReference type="SAM" id="SignalP"/>
    </source>
</evidence>
<dbReference type="InterPro" id="IPR036318">
    <property type="entry name" value="FAD-bd_PCMH-like_sf"/>
</dbReference>
<dbReference type="InterPro" id="IPR012951">
    <property type="entry name" value="BBE"/>
</dbReference>
<dbReference type="EMBL" id="ML213512">
    <property type="protein sequence ID" value="TFK51006.1"/>
    <property type="molecule type" value="Genomic_DNA"/>
</dbReference>
<dbReference type="PROSITE" id="PS51387">
    <property type="entry name" value="FAD_PCMH"/>
    <property type="match status" value="1"/>
</dbReference>
<accession>A0A5C3N3I6</accession>
<reference evidence="5 6" key="1">
    <citation type="journal article" date="2019" name="Nat. Ecol. Evol.">
        <title>Megaphylogeny resolves global patterns of mushroom evolution.</title>
        <authorList>
            <person name="Varga T."/>
            <person name="Krizsan K."/>
            <person name="Foldi C."/>
            <person name="Dima B."/>
            <person name="Sanchez-Garcia M."/>
            <person name="Sanchez-Ramirez S."/>
            <person name="Szollosi G.J."/>
            <person name="Szarkandi J.G."/>
            <person name="Papp V."/>
            <person name="Albert L."/>
            <person name="Andreopoulos W."/>
            <person name="Angelini C."/>
            <person name="Antonin V."/>
            <person name="Barry K.W."/>
            <person name="Bougher N.L."/>
            <person name="Buchanan P."/>
            <person name="Buyck B."/>
            <person name="Bense V."/>
            <person name="Catcheside P."/>
            <person name="Chovatia M."/>
            <person name="Cooper J."/>
            <person name="Damon W."/>
            <person name="Desjardin D."/>
            <person name="Finy P."/>
            <person name="Geml J."/>
            <person name="Haridas S."/>
            <person name="Hughes K."/>
            <person name="Justo A."/>
            <person name="Karasinski D."/>
            <person name="Kautmanova I."/>
            <person name="Kiss B."/>
            <person name="Kocsube S."/>
            <person name="Kotiranta H."/>
            <person name="LaButti K.M."/>
            <person name="Lechner B.E."/>
            <person name="Liimatainen K."/>
            <person name="Lipzen A."/>
            <person name="Lukacs Z."/>
            <person name="Mihaltcheva S."/>
            <person name="Morgado L.N."/>
            <person name="Niskanen T."/>
            <person name="Noordeloos M.E."/>
            <person name="Ohm R.A."/>
            <person name="Ortiz-Santana B."/>
            <person name="Ovrebo C."/>
            <person name="Racz N."/>
            <person name="Riley R."/>
            <person name="Savchenko A."/>
            <person name="Shiryaev A."/>
            <person name="Soop K."/>
            <person name="Spirin V."/>
            <person name="Szebenyi C."/>
            <person name="Tomsovsky M."/>
            <person name="Tulloss R.E."/>
            <person name="Uehling J."/>
            <person name="Grigoriev I.V."/>
            <person name="Vagvolgyi C."/>
            <person name="Papp T."/>
            <person name="Martin F.M."/>
            <person name="Miettinen O."/>
            <person name="Hibbett D.S."/>
            <person name="Nagy L.G."/>
        </authorList>
    </citation>
    <scope>NUCLEOTIDE SEQUENCE [LARGE SCALE GENOMIC DNA]</scope>
    <source>
        <strain evidence="5 6">OMC1185</strain>
    </source>
</reference>